<keyword evidence="7" id="KW-1185">Reference proteome</keyword>
<dbReference type="Proteomes" id="UP000286954">
    <property type="component" value="Chromosome"/>
</dbReference>
<sequence length="432" mass="45280">MSEAGLKQGVGLFSVVALGLGMAVGVAVFSVMGPASALAGPALLLAVPLAAIPVFIIALTYAFMGSALPTAGASYEWPRRFVSPAFGFMIAWLRIAGSVGAMLVLSLVLVRYLSMAVPLPLRPTMFAIFAVVFALNFFGVGIAARAQGFLIAAIIAFFLLFGGWGMTAIELEAFTPFTPFGWAGVLAAVPVLVGLFFGLEAATEMGDEVKDGRRNIPLGIAGAVIAALVLYLLIAVVSIGVLGPQALAESEAPILDAANAFMAAPLATPLVIAASVAAIGTSLNALCMMFSRYLFAMGRTGALPEVLGRVHPRFGTPHWALAAAFCLCVLGLFLPLNLLALFLAINIPTLLKYAGTCLAAAKVAADHPDLYRQASFRMGRKFTVFWSWLGIAASLGVVVMGLTADWRPYVALTVWGLIGASYYIIRQRMKAA</sequence>
<dbReference type="InterPro" id="IPR002293">
    <property type="entry name" value="AA/rel_permease1"/>
</dbReference>
<evidence type="ECO:0000256" key="3">
    <source>
        <dbReference type="ARBA" id="ARBA00022692"/>
    </source>
</evidence>
<dbReference type="RefSeq" id="WP_127567855.1">
    <property type="nucleotide sequence ID" value="NZ_BMFB01000001.1"/>
</dbReference>
<gene>
    <name evidence="6" type="ORF">X907_2179</name>
</gene>
<protein>
    <submittedName>
        <fullName evidence="6">Amino acid permease-associated protein</fullName>
    </submittedName>
</protein>
<dbReference type="GO" id="GO:0005886">
    <property type="term" value="C:plasma membrane"/>
    <property type="evidence" value="ECO:0007669"/>
    <property type="project" value="UniProtKB-SubCell"/>
</dbReference>
<dbReference type="PANTHER" id="PTHR42770:SF7">
    <property type="entry name" value="MEMBRANE PROTEIN"/>
    <property type="match status" value="1"/>
</dbReference>
<keyword evidence="4" id="KW-1133">Transmembrane helix</keyword>
<dbReference type="PIRSF" id="PIRSF006060">
    <property type="entry name" value="AA_transporter"/>
    <property type="match status" value="1"/>
</dbReference>
<keyword evidence="5" id="KW-0472">Membrane</keyword>
<evidence type="ECO:0000256" key="2">
    <source>
        <dbReference type="ARBA" id="ARBA00022475"/>
    </source>
</evidence>
<dbReference type="PANTHER" id="PTHR42770">
    <property type="entry name" value="AMINO ACID TRANSPORTER-RELATED"/>
    <property type="match status" value="1"/>
</dbReference>
<dbReference type="GO" id="GO:0022857">
    <property type="term" value="F:transmembrane transporter activity"/>
    <property type="evidence" value="ECO:0007669"/>
    <property type="project" value="InterPro"/>
</dbReference>
<dbReference type="InterPro" id="IPR050367">
    <property type="entry name" value="APC_superfamily"/>
</dbReference>
<keyword evidence="2" id="KW-1003">Cell membrane</keyword>
<evidence type="ECO:0000256" key="5">
    <source>
        <dbReference type="ARBA" id="ARBA00023136"/>
    </source>
</evidence>
<accession>A0A3T0EBM9</accession>
<comment type="subcellular location">
    <subcellularLocation>
        <location evidence="1">Cell membrane</location>
        <topology evidence="1">Multi-pass membrane protein</topology>
    </subcellularLocation>
</comment>
<evidence type="ECO:0000256" key="4">
    <source>
        <dbReference type="ARBA" id="ARBA00022989"/>
    </source>
</evidence>
<reference evidence="6 7" key="1">
    <citation type="submission" date="2016-12" db="EMBL/GenBank/DDBJ databases">
        <title>The genome of dimorphic prosthecate Glycocaulis alkaliphilus 6b-8t, isolated from crude oil dictates its adaptability in petroleum environments.</title>
        <authorList>
            <person name="Wu X.-L."/>
            <person name="Geng S."/>
        </authorList>
    </citation>
    <scope>NUCLEOTIDE SEQUENCE [LARGE SCALE GENOMIC DNA]</scope>
    <source>
        <strain evidence="6 7">6B-8</strain>
    </source>
</reference>
<organism evidence="6 7">
    <name type="scientific">Glycocaulis alkaliphilus</name>
    <dbReference type="NCBI Taxonomy" id="1434191"/>
    <lineage>
        <taxon>Bacteria</taxon>
        <taxon>Pseudomonadati</taxon>
        <taxon>Pseudomonadota</taxon>
        <taxon>Alphaproteobacteria</taxon>
        <taxon>Maricaulales</taxon>
        <taxon>Maricaulaceae</taxon>
        <taxon>Glycocaulis</taxon>
    </lineage>
</organism>
<dbReference type="AlphaFoldDB" id="A0A3T0EBM9"/>
<dbReference type="Pfam" id="PF13520">
    <property type="entry name" value="AA_permease_2"/>
    <property type="match status" value="1"/>
</dbReference>
<evidence type="ECO:0000313" key="6">
    <source>
        <dbReference type="EMBL" id="AZU04700.1"/>
    </source>
</evidence>
<proteinExistence type="predicted"/>
<dbReference type="Gene3D" id="1.20.1740.10">
    <property type="entry name" value="Amino acid/polyamine transporter I"/>
    <property type="match status" value="1"/>
</dbReference>
<name>A0A3T0EBM9_9PROT</name>
<dbReference type="KEGG" id="gak:X907_2179"/>
<keyword evidence="3" id="KW-0812">Transmembrane</keyword>
<dbReference type="OrthoDB" id="7065842at2"/>
<dbReference type="EMBL" id="CP018911">
    <property type="protein sequence ID" value="AZU04700.1"/>
    <property type="molecule type" value="Genomic_DNA"/>
</dbReference>
<evidence type="ECO:0000313" key="7">
    <source>
        <dbReference type="Proteomes" id="UP000286954"/>
    </source>
</evidence>
<evidence type="ECO:0000256" key="1">
    <source>
        <dbReference type="ARBA" id="ARBA00004651"/>
    </source>
</evidence>